<dbReference type="AlphaFoldDB" id="A0A183AFD2"/>
<evidence type="ECO:0000256" key="1">
    <source>
        <dbReference type="SAM" id="MobiDB-lite"/>
    </source>
</evidence>
<feature type="compositionally biased region" description="Pro residues" evidence="1">
    <location>
        <begin position="126"/>
        <end position="136"/>
    </location>
</feature>
<feature type="compositionally biased region" description="Polar residues" evidence="1">
    <location>
        <begin position="29"/>
        <end position="46"/>
    </location>
</feature>
<feature type="region of interest" description="Disordered" evidence="1">
    <location>
        <begin position="1"/>
        <end position="146"/>
    </location>
</feature>
<name>A0A183AFD2_9TREM</name>
<proteinExistence type="predicted"/>
<sequence>LASDPTATIRSERHRVNSRPSIDMMSFKTGDSSPATPADTTLSNLLSAEPPPIPERPNMSKSGFLEPQTPTERRPSRSEIDLSRRPSSSEISDGPVPPSPTTLSTSTYNRRSRRVMVRPESNQRPSLPPHPRPPVPNRTGPSDRSCRAIMLDGDDIAPPIPERQLHGEGLRFGTQHDAPPLNTANESLMAKAQQCHR</sequence>
<protein>
    <submittedName>
        <fullName evidence="2">WH2 domain-containing protein</fullName>
    </submittedName>
</protein>
<dbReference type="WBParaSite" id="ECPE_0000568001-mRNA-1">
    <property type="protein sequence ID" value="ECPE_0000568001-mRNA-1"/>
    <property type="gene ID" value="ECPE_0000568001"/>
</dbReference>
<feature type="compositionally biased region" description="Basic and acidic residues" evidence="1">
    <location>
        <begin position="71"/>
        <end position="84"/>
    </location>
</feature>
<accession>A0A183AFD2</accession>
<organism evidence="2">
    <name type="scientific">Echinostoma caproni</name>
    <dbReference type="NCBI Taxonomy" id="27848"/>
    <lineage>
        <taxon>Eukaryota</taxon>
        <taxon>Metazoa</taxon>
        <taxon>Spiralia</taxon>
        <taxon>Lophotrochozoa</taxon>
        <taxon>Platyhelminthes</taxon>
        <taxon>Trematoda</taxon>
        <taxon>Digenea</taxon>
        <taxon>Plagiorchiida</taxon>
        <taxon>Echinostomata</taxon>
        <taxon>Echinostomatoidea</taxon>
        <taxon>Echinostomatidae</taxon>
        <taxon>Echinostoma</taxon>
    </lineage>
</organism>
<reference evidence="2" key="1">
    <citation type="submission" date="2016-06" db="UniProtKB">
        <authorList>
            <consortium name="WormBaseParasite"/>
        </authorList>
    </citation>
    <scope>IDENTIFICATION</scope>
</reference>
<evidence type="ECO:0000313" key="2">
    <source>
        <dbReference type="WBParaSite" id="ECPE_0000568001-mRNA-1"/>
    </source>
</evidence>